<dbReference type="OMA" id="SEYNFEW"/>
<reference evidence="2" key="1">
    <citation type="submission" date="2025-08" db="UniProtKB">
        <authorList>
            <consortium name="RefSeq"/>
        </authorList>
    </citation>
    <scope>IDENTIFICATION</scope>
    <source>
        <tissue evidence="2">Liver</tissue>
    </source>
</reference>
<evidence type="ECO:0000313" key="2">
    <source>
        <dbReference type="RefSeq" id="XP_015743109.2"/>
    </source>
</evidence>
<accession>A0A9F3QSY7</accession>
<dbReference type="RefSeq" id="XP_015743109.2">
    <property type="nucleotide sequence ID" value="XM_015887623.2"/>
</dbReference>
<dbReference type="Proteomes" id="UP000695026">
    <property type="component" value="Unplaced"/>
</dbReference>
<dbReference type="AlphaFoldDB" id="A0A9F3QSY7"/>
<dbReference type="GeneID" id="103063798"/>
<dbReference type="KEGG" id="pbi:103063798"/>
<gene>
    <name evidence="2" type="primary">LOC103063798</name>
</gene>
<proteinExistence type="predicted"/>
<name>A0A9F3QSY7_PYTBI</name>
<dbReference type="PANTHER" id="PTHR45913:SF11">
    <property type="entry name" value="EPM2A-INTERACTING PROTEIN 1"/>
    <property type="match status" value="1"/>
</dbReference>
<evidence type="ECO:0000313" key="1">
    <source>
        <dbReference type="Proteomes" id="UP000695026"/>
    </source>
</evidence>
<sequence>MATDLRTQLSERSKDFFAYSLAVDESTDMTDTAQLAIFICGVDSNLRVTEEIMDIKSMHGTTTGKDIFENVCQSITDMKLPCDKLIALTTDGAPSMCGEKSGLVGRMRVKMQEENCTGELTAYHCIIQQEALCGKVLKMDNVMSSVTQTVNFIRAKGLNHQQFQSFMREIDSEFADIPYHTEVR</sequence>
<dbReference type="OrthoDB" id="10061052at2759"/>
<organism evidence="1 2">
    <name type="scientific">Python bivittatus</name>
    <name type="common">Burmese python</name>
    <name type="synonym">Python molurus bivittatus</name>
    <dbReference type="NCBI Taxonomy" id="176946"/>
    <lineage>
        <taxon>Eukaryota</taxon>
        <taxon>Metazoa</taxon>
        <taxon>Chordata</taxon>
        <taxon>Craniata</taxon>
        <taxon>Vertebrata</taxon>
        <taxon>Euteleostomi</taxon>
        <taxon>Lepidosauria</taxon>
        <taxon>Squamata</taxon>
        <taxon>Bifurcata</taxon>
        <taxon>Unidentata</taxon>
        <taxon>Episquamata</taxon>
        <taxon>Toxicofera</taxon>
        <taxon>Serpentes</taxon>
        <taxon>Henophidia</taxon>
        <taxon>Pythonidae</taxon>
        <taxon>Python</taxon>
    </lineage>
</organism>
<dbReference type="PANTHER" id="PTHR45913">
    <property type="entry name" value="EPM2A-INTERACTING PROTEIN 1"/>
    <property type="match status" value="1"/>
</dbReference>
<keyword evidence="1" id="KW-1185">Reference proteome</keyword>
<protein>
    <submittedName>
        <fullName evidence="2">General transcription factor II-I repeat domain-containing protein 2A-like</fullName>
    </submittedName>
</protein>